<dbReference type="Gene3D" id="3.20.20.140">
    <property type="entry name" value="Metal-dependent hydrolases"/>
    <property type="match status" value="1"/>
</dbReference>
<dbReference type="FunFam" id="3.20.20.140:FF:000174">
    <property type="entry name" value="Dihydropyrimidinase-related protein 2"/>
    <property type="match status" value="1"/>
</dbReference>
<dbReference type="SUPFAM" id="SSF51338">
    <property type="entry name" value="Composite domain of metallo-dependent hydrolases"/>
    <property type="match status" value="2"/>
</dbReference>
<organism evidence="5 6">
    <name type="scientific">Aeromicrobium yanjiei</name>
    <dbReference type="NCBI Taxonomy" id="2662028"/>
    <lineage>
        <taxon>Bacteria</taxon>
        <taxon>Bacillati</taxon>
        <taxon>Actinomycetota</taxon>
        <taxon>Actinomycetes</taxon>
        <taxon>Propionibacteriales</taxon>
        <taxon>Nocardioidaceae</taxon>
        <taxon>Aeromicrobium</taxon>
    </lineage>
</organism>
<dbReference type="InterPro" id="IPR011059">
    <property type="entry name" value="Metal-dep_hydrolase_composite"/>
</dbReference>
<proteinExistence type="inferred from homology"/>
<comment type="cofactor">
    <cofactor evidence="1">
        <name>Zn(2+)</name>
        <dbReference type="ChEBI" id="CHEBI:29105"/>
    </cofactor>
</comment>
<feature type="region of interest" description="Disordered" evidence="3">
    <location>
        <begin position="1"/>
        <end position="33"/>
    </location>
</feature>
<reference evidence="5 6" key="1">
    <citation type="submission" date="2019-11" db="EMBL/GenBank/DDBJ databases">
        <authorList>
            <person name="Li J."/>
        </authorList>
    </citation>
    <scope>NUCLEOTIDE SEQUENCE [LARGE SCALE GENOMIC DNA]</scope>
    <source>
        <strain evidence="5 6">MF47</strain>
    </source>
</reference>
<dbReference type="InterPro" id="IPR050378">
    <property type="entry name" value="Metallo-dep_Hydrolases_sf"/>
</dbReference>
<dbReference type="Proteomes" id="UP000392064">
    <property type="component" value="Chromosome"/>
</dbReference>
<evidence type="ECO:0000256" key="1">
    <source>
        <dbReference type="ARBA" id="ARBA00001947"/>
    </source>
</evidence>
<evidence type="ECO:0000313" key="6">
    <source>
        <dbReference type="Proteomes" id="UP000392064"/>
    </source>
</evidence>
<keyword evidence="5" id="KW-0378">Hydrolase</keyword>
<dbReference type="InterPro" id="IPR032466">
    <property type="entry name" value="Metal_Hydrolase"/>
</dbReference>
<dbReference type="AlphaFoldDB" id="A0A5Q2MR52"/>
<dbReference type="GO" id="GO:0016812">
    <property type="term" value="F:hydrolase activity, acting on carbon-nitrogen (but not peptide) bonds, in cyclic amides"/>
    <property type="evidence" value="ECO:0007669"/>
    <property type="project" value="TreeGrafter"/>
</dbReference>
<keyword evidence="6" id="KW-1185">Reference proteome</keyword>
<gene>
    <name evidence="5" type="ORF">GEV26_17135</name>
</gene>
<dbReference type="PANTHER" id="PTHR11647:SF1">
    <property type="entry name" value="COLLAPSIN RESPONSE MEDIATOR PROTEIN"/>
    <property type="match status" value="1"/>
</dbReference>
<name>A0A5Q2MR52_9ACTN</name>
<dbReference type="KEGG" id="aef:GEV26_17135"/>
<dbReference type="GO" id="GO:0005829">
    <property type="term" value="C:cytosol"/>
    <property type="evidence" value="ECO:0007669"/>
    <property type="project" value="TreeGrafter"/>
</dbReference>
<dbReference type="Pfam" id="PF01979">
    <property type="entry name" value="Amidohydro_1"/>
    <property type="match status" value="1"/>
</dbReference>
<dbReference type="SUPFAM" id="SSF51556">
    <property type="entry name" value="Metallo-dependent hydrolases"/>
    <property type="match status" value="1"/>
</dbReference>
<evidence type="ECO:0000256" key="2">
    <source>
        <dbReference type="ARBA" id="ARBA00008829"/>
    </source>
</evidence>
<dbReference type="PANTHER" id="PTHR11647">
    <property type="entry name" value="HYDRANTOINASE/DIHYDROPYRIMIDINASE FAMILY MEMBER"/>
    <property type="match status" value="1"/>
</dbReference>
<evidence type="ECO:0000259" key="4">
    <source>
        <dbReference type="Pfam" id="PF01979"/>
    </source>
</evidence>
<accession>A0A5Q2MR52</accession>
<comment type="similarity">
    <text evidence="2">Belongs to the metallo-dependent hydrolases superfamily. Hydantoinase/dihydropyrimidinase family.</text>
</comment>
<protein>
    <submittedName>
        <fullName evidence="5">Amidohydrolase family protein</fullName>
    </submittedName>
</protein>
<evidence type="ECO:0000313" key="5">
    <source>
        <dbReference type="EMBL" id="QGG42960.1"/>
    </source>
</evidence>
<dbReference type="InterPro" id="IPR006680">
    <property type="entry name" value="Amidohydro-rel"/>
</dbReference>
<sequence>MGGPPGPRAQARVRRARPALRGGRPSDGRRGVTTVHDTRLSGGRVFLHGSGLADVDLLIKDGLVSGIVSRDSDAEAREVVQLDGKLVLPGAIDPHVHLGKDIRVPKDPDDARLETASAAAGGITSMLVYLMSGEPYDTVVPGAQAVMEQDSYVDFGFHIVVGSDAHVHDIPAYIREFGISSFKFFMNFKGDEGKYLGLPGNDDGYMYDVLGTAADNGAMINPHPENIELVWKLKNRPIDESRGPLSAWNQSRPSFVEAEAVQRVAYMAQITGASVYAVHTSSQLALEAMQRQRRSYENLFVETCTQYLTLTTGADCGTYGKVNPPIRERADLESLWIGMADGSVDTVGSDHNARHRVNKEKDIWTASAGFPGTGGVLPLTLSEGLRRGVPLERLVDATSTRSAKLFGMYPQKGTIRVGSDADIAVVDLDSSYVINAATQHSGAEYTPWEGTEVPLSVVHTLVRGQFALRDGQLAQETTGRFLRRERSGAAALAAAEHEGEPS</sequence>
<evidence type="ECO:0000256" key="3">
    <source>
        <dbReference type="SAM" id="MobiDB-lite"/>
    </source>
</evidence>
<dbReference type="EMBL" id="CP045737">
    <property type="protein sequence ID" value="QGG42960.1"/>
    <property type="molecule type" value="Genomic_DNA"/>
</dbReference>
<feature type="domain" description="Amidohydrolase-related" evidence="4">
    <location>
        <begin position="86"/>
        <end position="465"/>
    </location>
</feature>
<dbReference type="Gene3D" id="2.30.40.10">
    <property type="entry name" value="Urease, subunit C, domain 1"/>
    <property type="match status" value="1"/>
</dbReference>